<dbReference type="PANTHER" id="PTHR17490">
    <property type="entry name" value="SUA5"/>
    <property type="match status" value="1"/>
</dbReference>
<evidence type="ECO:0000256" key="3">
    <source>
        <dbReference type="ARBA" id="ARBA00011063"/>
    </source>
</evidence>
<evidence type="ECO:0000256" key="14">
    <source>
        <dbReference type="PIRSR" id="PIRSR617867-1"/>
    </source>
</evidence>
<name>A0A7V5RNV8_CALAY</name>
<dbReference type="SMART" id="SM00226">
    <property type="entry name" value="LMWPc"/>
    <property type="match status" value="1"/>
</dbReference>
<gene>
    <name evidence="16" type="ORF">ENJ15_03470</name>
</gene>
<dbReference type="Gene3D" id="3.90.870.10">
    <property type="entry name" value="DHBP synthase"/>
    <property type="match status" value="1"/>
</dbReference>
<dbReference type="SUPFAM" id="SSF52788">
    <property type="entry name" value="Phosphotyrosine protein phosphatases I"/>
    <property type="match status" value="1"/>
</dbReference>
<evidence type="ECO:0000256" key="5">
    <source>
        <dbReference type="ARBA" id="ARBA00022490"/>
    </source>
</evidence>
<dbReference type="PANTHER" id="PTHR17490:SF16">
    <property type="entry name" value="THREONYLCARBAMOYL-AMP SYNTHASE"/>
    <property type="match status" value="1"/>
</dbReference>
<feature type="active site" evidence="14">
    <location>
        <position position="266"/>
    </location>
</feature>
<keyword evidence="10" id="KW-0378">Hydrolase</keyword>
<dbReference type="GO" id="GO:0008033">
    <property type="term" value="P:tRNA processing"/>
    <property type="evidence" value="ECO:0007669"/>
    <property type="project" value="UniProtKB-KW"/>
</dbReference>
<accession>A0A7V5RNV8</accession>
<evidence type="ECO:0000256" key="10">
    <source>
        <dbReference type="ARBA" id="ARBA00022801"/>
    </source>
</evidence>
<dbReference type="GO" id="GO:0005737">
    <property type="term" value="C:cytoplasm"/>
    <property type="evidence" value="ECO:0007669"/>
    <property type="project" value="UniProtKB-SubCell"/>
</dbReference>
<dbReference type="Gene3D" id="3.40.50.2300">
    <property type="match status" value="1"/>
</dbReference>
<evidence type="ECO:0000256" key="2">
    <source>
        <dbReference type="ARBA" id="ARBA00007663"/>
    </source>
</evidence>
<dbReference type="InterPro" id="IPR006070">
    <property type="entry name" value="Sua5-like_dom"/>
</dbReference>
<dbReference type="PROSITE" id="PS51163">
    <property type="entry name" value="YRDC"/>
    <property type="match status" value="1"/>
</dbReference>
<dbReference type="AlphaFoldDB" id="A0A7V5RNV8"/>
<keyword evidence="9" id="KW-0547">Nucleotide-binding</keyword>
<feature type="active site" description="Proton donor" evidence="14">
    <location>
        <position position="377"/>
    </location>
</feature>
<dbReference type="GO" id="GO:0061710">
    <property type="term" value="F:L-threonylcarbamoyladenylate synthase"/>
    <property type="evidence" value="ECO:0007669"/>
    <property type="project" value="UniProtKB-EC"/>
</dbReference>
<evidence type="ECO:0000256" key="12">
    <source>
        <dbReference type="ARBA" id="ARBA00029774"/>
    </source>
</evidence>
<dbReference type="EC" id="2.7.7.87" evidence="4"/>
<evidence type="ECO:0000256" key="1">
    <source>
        <dbReference type="ARBA" id="ARBA00004496"/>
    </source>
</evidence>
<dbReference type="GO" id="GO:0000049">
    <property type="term" value="F:tRNA binding"/>
    <property type="evidence" value="ECO:0007669"/>
    <property type="project" value="TreeGrafter"/>
</dbReference>
<keyword evidence="6" id="KW-0808">Transferase</keyword>
<dbReference type="InterPro" id="IPR017945">
    <property type="entry name" value="DHBP_synth_RibB-like_a/b_dom"/>
</dbReference>
<evidence type="ECO:0000256" key="4">
    <source>
        <dbReference type="ARBA" id="ARBA00012584"/>
    </source>
</evidence>
<organism evidence="16">
    <name type="scientific">Caldithrix abyssi</name>
    <dbReference type="NCBI Taxonomy" id="187145"/>
    <lineage>
        <taxon>Bacteria</taxon>
        <taxon>Pseudomonadati</taxon>
        <taxon>Calditrichota</taxon>
        <taxon>Calditrichia</taxon>
        <taxon>Calditrichales</taxon>
        <taxon>Calditrichaceae</taxon>
        <taxon>Caldithrix</taxon>
    </lineage>
</organism>
<dbReference type="InterPro" id="IPR017867">
    <property type="entry name" value="Tyr_phospatase_low_mol_wt"/>
</dbReference>
<keyword evidence="11" id="KW-0067">ATP-binding</keyword>
<dbReference type="InterPro" id="IPR036196">
    <property type="entry name" value="Ptyr_pPase_sf"/>
</dbReference>
<dbReference type="GO" id="GO:0004725">
    <property type="term" value="F:protein tyrosine phosphatase activity"/>
    <property type="evidence" value="ECO:0007669"/>
    <property type="project" value="InterPro"/>
</dbReference>
<keyword evidence="8" id="KW-0548">Nucleotidyltransferase</keyword>
<evidence type="ECO:0000313" key="16">
    <source>
        <dbReference type="EMBL" id="HHM02046.1"/>
    </source>
</evidence>
<protein>
    <recommendedName>
        <fullName evidence="12">L-threonylcarbamoyladenylate synthase</fullName>
        <ecNumber evidence="4">2.7.7.87</ecNumber>
    </recommendedName>
    <alternativeName>
        <fullName evidence="12">L-threonylcarbamoyladenylate synthase</fullName>
    </alternativeName>
</protein>
<reference evidence="16" key="1">
    <citation type="journal article" date="2020" name="mSystems">
        <title>Genome- and Community-Level Interaction Insights into Carbon Utilization and Element Cycling Functions of Hydrothermarchaeota in Hydrothermal Sediment.</title>
        <authorList>
            <person name="Zhou Z."/>
            <person name="Liu Y."/>
            <person name="Xu W."/>
            <person name="Pan J."/>
            <person name="Luo Z.H."/>
            <person name="Li M."/>
        </authorList>
    </citation>
    <scope>NUCLEOTIDE SEQUENCE [LARGE SCALE GENOMIC DNA]</scope>
    <source>
        <strain evidence="16">HyVt-460</strain>
    </source>
</reference>
<dbReference type="SUPFAM" id="SSF55821">
    <property type="entry name" value="YrdC/RibB"/>
    <property type="match status" value="1"/>
</dbReference>
<dbReference type="Pfam" id="PF01451">
    <property type="entry name" value="LMWPc"/>
    <property type="match status" value="1"/>
</dbReference>
<evidence type="ECO:0000259" key="15">
    <source>
        <dbReference type="PROSITE" id="PS51163"/>
    </source>
</evidence>
<dbReference type="EMBL" id="DRLI01000132">
    <property type="protein sequence ID" value="HHM02046.1"/>
    <property type="molecule type" value="Genomic_DNA"/>
</dbReference>
<dbReference type="InterPro" id="IPR023485">
    <property type="entry name" value="Ptyr_pPase"/>
</dbReference>
<comment type="similarity">
    <text evidence="2">Belongs to the SUA5 family.</text>
</comment>
<dbReference type="GO" id="GO:0006450">
    <property type="term" value="P:regulation of translational fidelity"/>
    <property type="evidence" value="ECO:0007669"/>
    <property type="project" value="TreeGrafter"/>
</dbReference>
<keyword evidence="5" id="KW-0963">Cytoplasm</keyword>
<dbReference type="NCBIfam" id="TIGR00057">
    <property type="entry name" value="L-threonylcarbamoyladenylate synthase"/>
    <property type="match status" value="1"/>
</dbReference>
<dbReference type="GO" id="GO:0005524">
    <property type="term" value="F:ATP binding"/>
    <property type="evidence" value="ECO:0007669"/>
    <property type="project" value="UniProtKB-KW"/>
</dbReference>
<comment type="subcellular location">
    <subcellularLocation>
        <location evidence="1">Cytoplasm</location>
    </subcellularLocation>
</comment>
<evidence type="ECO:0000256" key="8">
    <source>
        <dbReference type="ARBA" id="ARBA00022695"/>
    </source>
</evidence>
<dbReference type="Pfam" id="PF01300">
    <property type="entry name" value="Sua5_yciO_yrdC"/>
    <property type="match status" value="1"/>
</dbReference>
<feature type="active site" description="Nucleophile" evidence="14">
    <location>
        <position position="260"/>
    </location>
</feature>
<comment type="caution">
    <text evidence="16">The sequence shown here is derived from an EMBL/GenBank/DDBJ whole genome shotgun (WGS) entry which is preliminary data.</text>
</comment>
<evidence type="ECO:0000256" key="7">
    <source>
        <dbReference type="ARBA" id="ARBA00022694"/>
    </source>
</evidence>
<evidence type="ECO:0000256" key="6">
    <source>
        <dbReference type="ARBA" id="ARBA00022679"/>
    </source>
</evidence>
<evidence type="ECO:0000256" key="13">
    <source>
        <dbReference type="ARBA" id="ARBA00048366"/>
    </source>
</evidence>
<dbReference type="PRINTS" id="PR00719">
    <property type="entry name" value="LMWPTPASE"/>
</dbReference>
<feature type="domain" description="YrdC-like" evidence="15">
    <location>
        <begin position="41"/>
        <end position="234"/>
    </location>
</feature>
<dbReference type="GO" id="GO:0003725">
    <property type="term" value="F:double-stranded RNA binding"/>
    <property type="evidence" value="ECO:0007669"/>
    <property type="project" value="InterPro"/>
</dbReference>
<dbReference type="Proteomes" id="UP000885771">
    <property type="component" value="Unassembled WGS sequence"/>
</dbReference>
<comment type="similarity">
    <text evidence="3">Belongs to the low molecular weight phosphotyrosine protein phosphatase family.</text>
</comment>
<evidence type="ECO:0000256" key="11">
    <source>
        <dbReference type="ARBA" id="ARBA00022840"/>
    </source>
</evidence>
<keyword evidence="7" id="KW-0819">tRNA processing</keyword>
<comment type="catalytic activity">
    <reaction evidence="13">
        <text>L-threonine + hydrogencarbonate + ATP = L-threonylcarbamoyladenylate + diphosphate + H2O</text>
        <dbReference type="Rhea" id="RHEA:36407"/>
        <dbReference type="ChEBI" id="CHEBI:15377"/>
        <dbReference type="ChEBI" id="CHEBI:17544"/>
        <dbReference type="ChEBI" id="CHEBI:30616"/>
        <dbReference type="ChEBI" id="CHEBI:33019"/>
        <dbReference type="ChEBI" id="CHEBI:57926"/>
        <dbReference type="ChEBI" id="CHEBI:73682"/>
        <dbReference type="EC" id="2.7.7.87"/>
    </reaction>
</comment>
<evidence type="ECO:0000256" key="9">
    <source>
        <dbReference type="ARBA" id="ARBA00022741"/>
    </source>
</evidence>
<sequence>MDTPLSRTILLDAPAMEKPYVPGKRTEQMKYYKIDPRNPDDKVIREAAAVLEKGGLIVYPTDTLYGLGADAYNRRAVNKLFSVKKRDMRKPVSIMMPDIQLIRETFGIYPESIAGELEAVFPGAVTAVIENRLQKKIPILERHDRPGSYNEKVGVRIPDHLFCNRLSAFFSAPITSTSANISGEKNPYDVKDVIGQLGSTVDMIIDAGPIAPSRGSSIIDFTNTPYLLLREGDLSLEQLQKKLNGEITAVNKPFVITFVCSGNICRSPLAMGILRKMLAKTKYRDLVRVESAGTLPIRPQQAHDLTIEVGDINDINLRGHLSRHINREIVENSNLVFCMARDHLDYLQKKYPAHREKFVLLKQWKCRKKLTIPSIADPIGHNLDFYRETYKTIHGELKRVLPHILSLVRKYAEERGIRV</sequence>
<dbReference type="InterPro" id="IPR050156">
    <property type="entry name" value="TC-AMP_synthase_SUA5"/>
</dbReference>
<proteinExistence type="inferred from homology"/>